<evidence type="ECO:0000313" key="2">
    <source>
        <dbReference type="EMBL" id="MBC3446883.1"/>
    </source>
</evidence>
<reference evidence="2" key="1">
    <citation type="journal article" date="2020" name="Microorganisms">
        <title>Reliable Identification of Environmental Pseudomonas Isolates Using the rpoD Gene.</title>
        <authorList>
            <consortium name="The Broad Institute Genome Sequencing Platform"/>
            <person name="Girard L."/>
            <person name="Lood C."/>
            <person name="Rokni-Zadeh H."/>
            <person name="van Noort V."/>
            <person name="Lavigne R."/>
            <person name="De Mot R."/>
        </authorList>
    </citation>
    <scope>NUCLEOTIDE SEQUENCE</scope>
    <source>
        <strain evidence="2">BW13M1</strain>
    </source>
</reference>
<dbReference type="EMBL" id="JABWRJ010000016">
    <property type="protein sequence ID" value="MBC3446883.1"/>
    <property type="molecule type" value="Genomic_DNA"/>
</dbReference>
<sequence>MKWLPESIGTAGFCLFVAGLYVQFGAGVALMVGGGLLVAGAAKAVWR</sequence>
<feature type="transmembrane region" description="Helical" evidence="1">
    <location>
        <begin position="20"/>
        <end position="42"/>
    </location>
</feature>
<evidence type="ECO:0000256" key="1">
    <source>
        <dbReference type="SAM" id="Phobius"/>
    </source>
</evidence>
<gene>
    <name evidence="2" type="ORF">HU751_13955</name>
</gene>
<dbReference type="RefSeq" id="WP_052896001.1">
    <property type="nucleotide sequence ID" value="NZ_JABWRJ020000004.1"/>
</dbReference>
<name>A0A923GC01_9PSED</name>
<keyword evidence="1" id="KW-1133">Transmembrane helix</keyword>
<protein>
    <submittedName>
        <fullName evidence="2">Uncharacterized protein</fullName>
    </submittedName>
</protein>
<dbReference type="AlphaFoldDB" id="A0A923GC01"/>
<keyword evidence="1" id="KW-0472">Membrane</keyword>
<proteinExistence type="predicted"/>
<accession>A0A923GC01</accession>
<keyword evidence="1" id="KW-0812">Transmembrane</keyword>
<reference evidence="2" key="2">
    <citation type="submission" date="2020-07" db="EMBL/GenBank/DDBJ databases">
        <authorList>
            <person name="Lood C."/>
            <person name="Girard L."/>
        </authorList>
    </citation>
    <scope>NUCLEOTIDE SEQUENCE</scope>
    <source>
        <strain evidence="2">BW13M1</strain>
    </source>
</reference>
<comment type="caution">
    <text evidence="2">The sequence shown here is derived from an EMBL/GenBank/DDBJ whole genome shotgun (WGS) entry which is preliminary data.</text>
</comment>
<organism evidence="2">
    <name type="scientific">Pseudomonas peradeniyensis</name>
    <dbReference type="NCBI Taxonomy" id="2745488"/>
    <lineage>
        <taxon>Bacteria</taxon>
        <taxon>Pseudomonadati</taxon>
        <taxon>Pseudomonadota</taxon>
        <taxon>Gammaproteobacteria</taxon>
        <taxon>Pseudomonadales</taxon>
        <taxon>Pseudomonadaceae</taxon>
        <taxon>Pseudomonas</taxon>
    </lineage>
</organism>